<feature type="transmembrane region" description="Helical" evidence="1">
    <location>
        <begin position="32"/>
        <end position="51"/>
    </location>
</feature>
<reference evidence="3 4" key="1">
    <citation type="journal article" date="2015" name="BMC Genomics">
        <title>Genome mining reveals unlocked bioactive potential of marine Gram-negative bacteria.</title>
        <authorList>
            <person name="Machado H."/>
            <person name="Sonnenschein E.C."/>
            <person name="Melchiorsen J."/>
            <person name="Gram L."/>
        </authorList>
    </citation>
    <scope>NUCLEOTIDE SEQUENCE [LARGE SCALE GENOMIC DNA]</scope>
    <source>
        <strain evidence="3 4">S2757</strain>
    </source>
</reference>
<dbReference type="AlphaFoldDB" id="A0A0F4NRV0"/>
<evidence type="ECO:0000313" key="4">
    <source>
        <dbReference type="Proteomes" id="UP000033673"/>
    </source>
</evidence>
<proteinExistence type="predicted"/>
<accession>A0A0F4NRV0</accession>
<evidence type="ECO:0000256" key="2">
    <source>
        <dbReference type="SAM" id="SignalP"/>
    </source>
</evidence>
<comment type="caution">
    <text evidence="3">The sequence shown here is derived from an EMBL/GenBank/DDBJ whole genome shotgun (WGS) entry which is preliminary data.</text>
</comment>
<feature type="chain" id="PRO_5002473553" description="Holin" evidence="2">
    <location>
        <begin position="23"/>
        <end position="87"/>
    </location>
</feature>
<evidence type="ECO:0000313" key="3">
    <source>
        <dbReference type="EMBL" id="KJY84821.1"/>
    </source>
</evidence>
<protein>
    <recommendedName>
        <fullName evidence="5">Holin</fullName>
    </recommendedName>
</protein>
<gene>
    <name evidence="3" type="ORF">TW81_02175</name>
</gene>
<keyword evidence="1" id="KW-0812">Transmembrane</keyword>
<keyword evidence="4" id="KW-1185">Reference proteome</keyword>
<dbReference type="PATRIC" id="fig|579748.3.peg.452"/>
<keyword evidence="2" id="KW-0732">Signal</keyword>
<feature type="signal peptide" evidence="2">
    <location>
        <begin position="1"/>
        <end position="22"/>
    </location>
</feature>
<evidence type="ECO:0008006" key="5">
    <source>
        <dbReference type="Google" id="ProtNLM"/>
    </source>
</evidence>
<keyword evidence="1" id="KW-1133">Transmembrane helix</keyword>
<name>A0A0F4NRV0_9VIBR</name>
<keyword evidence="1" id="KW-0472">Membrane</keyword>
<dbReference type="RefSeq" id="WP_045954089.1">
    <property type="nucleotide sequence ID" value="NZ_JXXV01000006.1"/>
</dbReference>
<organism evidence="3 4">
    <name type="scientific">Vibrio galatheae</name>
    <dbReference type="NCBI Taxonomy" id="579748"/>
    <lineage>
        <taxon>Bacteria</taxon>
        <taxon>Pseudomonadati</taxon>
        <taxon>Pseudomonadota</taxon>
        <taxon>Gammaproteobacteria</taxon>
        <taxon>Vibrionales</taxon>
        <taxon>Vibrionaceae</taxon>
        <taxon>Vibrio</taxon>
    </lineage>
</organism>
<dbReference type="Proteomes" id="UP000033673">
    <property type="component" value="Unassembled WGS sequence"/>
</dbReference>
<sequence length="87" mass="9662">MKKLFQLFSALLLMLVASVAFASTGEPSAIPDWAAAAFSFGLIVVGLISQVDAQVSEEFKRKWPWWLRLFWDTAAGNYKHSQNIGSV</sequence>
<dbReference type="EMBL" id="JXXV01000006">
    <property type="protein sequence ID" value="KJY84821.1"/>
    <property type="molecule type" value="Genomic_DNA"/>
</dbReference>
<dbReference type="STRING" id="579748.TW81_02175"/>
<evidence type="ECO:0000256" key="1">
    <source>
        <dbReference type="SAM" id="Phobius"/>
    </source>
</evidence>